<evidence type="ECO:0000313" key="6">
    <source>
        <dbReference type="EMBL" id="MFD1815728.1"/>
    </source>
</evidence>
<dbReference type="InterPro" id="IPR027477">
    <property type="entry name" value="Succ_DH/fumarate_Rdtase_cat_sf"/>
</dbReference>
<keyword evidence="3" id="KW-0274">FAD</keyword>
<dbReference type="EMBL" id="JBHUFB010000022">
    <property type="protein sequence ID" value="MFD1815728.1"/>
    <property type="molecule type" value="Genomic_DNA"/>
</dbReference>
<accession>A0ABW4PC58</accession>
<comment type="caution">
    <text evidence="6">The sequence shown here is derived from an EMBL/GenBank/DDBJ whole genome shotgun (WGS) entry which is preliminary data.</text>
</comment>
<organism evidence="6 7">
    <name type="scientific">Rhodococcus gannanensis</name>
    <dbReference type="NCBI Taxonomy" id="1960308"/>
    <lineage>
        <taxon>Bacteria</taxon>
        <taxon>Bacillati</taxon>
        <taxon>Actinomycetota</taxon>
        <taxon>Actinomycetes</taxon>
        <taxon>Mycobacteriales</taxon>
        <taxon>Nocardiaceae</taxon>
        <taxon>Rhodococcus</taxon>
    </lineage>
</organism>
<keyword evidence="2" id="KW-0285">Flavoprotein</keyword>
<dbReference type="Proteomes" id="UP001597286">
    <property type="component" value="Unassembled WGS sequence"/>
</dbReference>
<dbReference type="InterPro" id="IPR036188">
    <property type="entry name" value="FAD/NAD-bd_sf"/>
</dbReference>
<keyword evidence="7" id="KW-1185">Reference proteome</keyword>
<proteinExistence type="predicted"/>
<dbReference type="Gene3D" id="3.90.700.10">
    <property type="entry name" value="Succinate dehydrogenase/fumarate reductase flavoprotein, catalytic domain"/>
    <property type="match status" value="1"/>
</dbReference>
<evidence type="ECO:0000256" key="4">
    <source>
        <dbReference type="ARBA" id="ARBA00023002"/>
    </source>
</evidence>
<evidence type="ECO:0000256" key="2">
    <source>
        <dbReference type="ARBA" id="ARBA00022630"/>
    </source>
</evidence>
<dbReference type="Pfam" id="PF00890">
    <property type="entry name" value="FAD_binding_2"/>
    <property type="match status" value="1"/>
</dbReference>
<evidence type="ECO:0000313" key="7">
    <source>
        <dbReference type="Proteomes" id="UP001597286"/>
    </source>
</evidence>
<dbReference type="PRINTS" id="PR00411">
    <property type="entry name" value="PNDRDTASEI"/>
</dbReference>
<dbReference type="SUPFAM" id="SSF56425">
    <property type="entry name" value="Succinate dehydrogenase/fumarate reductase flavoprotein, catalytic domain"/>
    <property type="match status" value="1"/>
</dbReference>
<evidence type="ECO:0000256" key="1">
    <source>
        <dbReference type="ARBA" id="ARBA00001974"/>
    </source>
</evidence>
<reference evidence="7" key="1">
    <citation type="journal article" date="2019" name="Int. J. Syst. Evol. Microbiol.">
        <title>The Global Catalogue of Microorganisms (GCM) 10K type strain sequencing project: providing services to taxonomists for standard genome sequencing and annotation.</title>
        <authorList>
            <consortium name="The Broad Institute Genomics Platform"/>
            <consortium name="The Broad Institute Genome Sequencing Center for Infectious Disease"/>
            <person name="Wu L."/>
            <person name="Ma J."/>
        </authorList>
    </citation>
    <scope>NUCLEOTIDE SEQUENCE [LARGE SCALE GENOMIC DNA]</scope>
    <source>
        <strain evidence="7">DT72</strain>
    </source>
</reference>
<sequence length="542" mass="56714">MTWDLSADVVVVGTGVAGASAAIEALDAGAEVLALDRFGGGGTSTISGGIFYAGGGTAVQREAGVTDTVDAMFAYLSREIGDAVRPDTLRRFCETSPATIDWLRGNGVPFEGSLCPYKTSYPTDKHYLYFSGSEAAGGFRDVAPPAPRGHRAHGRGVSGKMLYRPLVESALAKGLRLERQTRAVRLITDDNGDVVGVECQSLRDAPARVRARHARLASISAKPGIYYPPLRRFLDRIVNRIEARHAKTLRIEARGGVILSAGGFIGNREMVATHAPRYLDGLPLGTSADDGSGIAMGAEAGGATAKLSHISAWRFIVPPSAFLGSVLVDRHGNRMVDESRYGAALGHAMIAEGDGHGWLVADAALVEQARNQLGSQNNWFQRLQAETMMRLDGTTAATLEKAAAAVGIDPAGLAATVAAHNAAIEKGEPDPMGKPDDFRRPLAAGPYSLFDVSLKKSLTNPLPMITLGGLVVDEDTGGVLDRAGAPVSGLYAAGRTAVGICSNSYVSGLSLADAVFSGRRAAVHAADRSQSSIDSPATERPA</sequence>
<dbReference type="Gene3D" id="3.50.50.60">
    <property type="entry name" value="FAD/NAD(P)-binding domain"/>
    <property type="match status" value="2"/>
</dbReference>
<dbReference type="SUPFAM" id="SSF51905">
    <property type="entry name" value="FAD/NAD(P)-binding domain"/>
    <property type="match status" value="1"/>
</dbReference>
<protein>
    <submittedName>
        <fullName evidence="6">FAD-binding protein</fullName>
    </submittedName>
</protein>
<keyword evidence="4" id="KW-0560">Oxidoreductase</keyword>
<name>A0ABW4PC58_9NOCA</name>
<dbReference type="InterPro" id="IPR003953">
    <property type="entry name" value="FAD-dep_OxRdtase_2_FAD-bd"/>
</dbReference>
<feature type="domain" description="FAD-dependent oxidoreductase 2 FAD-binding" evidence="5">
    <location>
        <begin position="8"/>
        <end position="499"/>
    </location>
</feature>
<dbReference type="PANTHER" id="PTHR43400">
    <property type="entry name" value="FUMARATE REDUCTASE"/>
    <property type="match status" value="1"/>
</dbReference>
<dbReference type="PANTHER" id="PTHR43400:SF10">
    <property type="entry name" value="3-OXOSTEROID 1-DEHYDROGENASE"/>
    <property type="match status" value="1"/>
</dbReference>
<gene>
    <name evidence="6" type="ORF">ACFSJG_26225</name>
</gene>
<evidence type="ECO:0000259" key="5">
    <source>
        <dbReference type="Pfam" id="PF00890"/>
    </source>
</evidence>
<evidence type="ECO:0000256" key="3">
    <source>
        <dbReference type="ARBA" id="ARBA00022827"/>
    </source>
</evidence>
<comment type="cofactor">
    <cofactor evidence="1">
        <name>FAD</name>
        <dbReference type="ChEBI" id="CHEBI:57692"/>
    </cofactor>
</comment>
<dbReference type="NCBIfam" id="NF005511">
    <property type="entry name" value="PRK07121.1-4"/>
    <property type="match status" value="1"/>
</dbReference>
<dbReference type="InterPro" id="IPR050315">
    <property type="entry name" value="FAD-oxidoreductase_2"/>
</dbReference>
<dbReference type="RefSeq" id="WP_378488183.1">
    <property type="nucleotide sequence ID" value="NZ_JBHUFB010000022.1"/>
</dbReference>